<dbReference type="Proteomes" id="UP001530400">
    <property type="component" value="Unassembled WGS sequence"/>
</dbReference>
<keyword evidence="1" id="KW-0472">Membrane</keyword>
<proteinExistence type="predicted"/>
<keyword evidence="1" id="KW-0812">Transmembrane</keyword>
<accession>A0ABD3NN70</accession>
<protein>
    <submittedName>
        <fullName evidence="2">Uncharacterized protein</fullName>
    </submittedName>
</protein>
<name>A0ABD3NN70_9STRA</name>
<evidence type="ECO:0000313" key="3">
    <source>
        <dbReference type="Proteomes" id="UP001530400"/>
    </source>
</evidence>
<organism evidence="2 3">
    <name type="scientific">Cyclotella atomus</name>
    <dbReference type="NCBI Taxonomy" id="382360"/>
    <lineage>
        <taxon>Eukaryota</taxon>
        <taxon>Sar</taxon>
        <taxon>Stramenopiles</taxon>
        <taxon>Ochrophyta</taxon>
        <taxon>Bacillariophyta</taxon>
        <taxon>Coscinodiscophyceae</taxon>
        <taxon>Thalassiosirophycidae</taxon>
        <taxon>Stephanodiscales</taxon>
        <taxon>Stephanodiscaceae</taxon>
        <taxon>Cyclotella</taxon>
    </lineage>
</organism>
<keyword evidence="3" id="KW-1185">Reference proteome</keyword>
<evidence type="ECO:0000256" key="1">
    <source>
        <dbReference type="SAM" id="Phobius"/>
    </source>
</evidence>
<reference evidence="2 3" key="1">
    <citation type="submission" date="2024-10" db="EMBL/GenBank/DDBJ databases">
        <title>Updated reference genomes for cyclostephanoid diatoms.</title>
        <authorList>
            <person name="Roberts W.R."/>
            <person name="Alverson A.J."/>
        </authorList>
    </citation>
    <scope>NUCLEOTIDE SEQUENCE [LARGE SCALE GENOMIC DNA]</scope>
    <source>
        <strain evidence="2 3">AJA010-31</strain>
    </source>
</reference>
<dbReference type="AlphaFoldDB" id="A0ABD3NN70"/>
<feature type="transmembrane region" description="Helical" evidence="1">
    <location>
        <begin position="29"/>
        <end position="51"/>
    </location>
</feature>
<comment type="caution">
    <text evidence="2">The sequence shown here is derived from an EMBL/GenBank/DDBJ whole genome shotgun (WGS) entry which is preliminary data.</text>
</comment>
<evidence type="ECO:0000313" key="2">
    <source>
        <dbReference type="EMBL" id="KAL3775200.1"/>
    </source>
</evidence>
<dbReference type="EMBL" id="JALLPJ020001164">
    <property type="protein sequence ID" value="KAL3775200.1"/>
    <property type="molecule type" value="Genomic_DNA"/>
</dbReference>
<keyword evidence="1" id="KW-1133">Transmembrane helix</keyword>
<sequence length="144" mass="15566">MGELGLLWYTTIRSNQPPVAMMPFPQHGFFARMGAMSAAGLIAGSFASLMISASKANSWQELSDDTSFRRQHLALATTGFASSLWVRYAELVTRIPGTNPLVSHQSYSGVMQARLIGCYAPAALLGAAVWARCLPEDVRCNPLS</sequence>
<gene>
    <name evidence="2" type="ORF">ACHAWO_003816</name>
</gene>